<feature type="domain" description="HTH araC/xylS-type" evidence="4">
    <location>
        <begin position="163"/>
        <end position="266"/>
    </location>
</feature>
<keyword evidence="6" id="KW-1185">Reference proteome</keyword>
<dbReference type="STRING" id="458817.Shal_1284"/>
<dbReference type="GO" id="GO:0000976">
    <property type="term" value="F:transcription cis-regulatory region binding"/>
    <property type="evidence" value="ECO:0007669"/>
    <property type="project" value="TreeGrafter"/>
</dbReference>
<name>B0TKQ1_SHEHH</name>
<dbReference type="InterPro" id="IPR018060">
    <property type="entry name" value="HTH_AraC"/>
</dbReference>
<keyword evidence="3" id="KW-0804">Transcription</keyword>
<evidence type="ECO:0000256" key="3">
    <source>
        <dbReference type="ARBA" id="ARBA00023163"/>
    </source>
</evidence>
<dbReference type="Pfam" id="PF12833">
    <property type="entry name" value="HTH_18"/>
    <property type="match status" value="1"/>
</dbReference>
<dbReference type="EMBL" id="CP000931">
    <property type="protein sequence ID" value="ABZ75853.1"/>
    <property type="molecule type" value="Genomic_DNA"/>
</dbReference>
<dbReference type="OrthoDB" id="9783876at2"/>
<dbReference type="GO" id="GO:0005829">
    <property type="term" value="C:cytosol"/>
    <property type="evidence" value="ECO:0007669"/>
    <property type="project" value="TreeGrafter"/>
</dbReference>
<keyword evidence="1" id="KW-0805">Transcription regulation</keyword>
<keyword evidence="2" id="KW-0238">DNA-binding</keyword>
<evidence type="ECO:0000313" key="6">
    <source>
        <dbReference type="Proteomes" id="UP000001317"/>
    </source>
</evidence>
<reference evidence="5" key="1">
    <citation type="submission" date="2008-01" db="EMBL/GenBank/DDBJ databases">
        <title>Complete sequence of Shewanella halifaxensis HAW-EB4.</title>
        <authorList>
            <consortium name="US DOE Joint Genome Institute"/>
            <person name="Copeland A."/>
            <person name="Lucas S."/>
            <person name="Lapidus A."/>
            <person name="Glavina del Rio T."/>
            <person name="Dalin E."/>
            <person name="Tice H."/>
            <person name="Bruce D."/>
            <person name="Goodwin L."/>
            <person name="Pitluck S."/>
            <person name="Sims D."/>
            <person name="Brettin T."/>
            <person name="Detter J.C."/>
            <person name="Han C."/>
            <person name="Kuske C.R."/>
            <person name="Schmutz J."/>
            <person name="Larimer F."/>
            <person name="Land M."/>
            <person name="Hauser L."/>
            <person name="Kyrpides N."/>
            <person name="Kim E."/>
            <person name="Zhao J.-S."/>
            <person name="Richardson P."/>
        </authorList>
    </citation>
    <scope>NUCLEOTIDE SEQUENCE [LARGE SCALE GENOMIC DNA]</scope>
    <source>
        <strain evidence="5">HAW-EB4</strain>
    </source>
</reference>
<proteinExistence type="predicted"/>
<dbReference type="SUPFAM" id="SSF46689">
    <property type="entry name" value="Homeodomain-like"/>
    <property type="match status" value="1"/>
</dbReference>
<dbReference type="PROSITE" id="PS01124">
    <property type="entry name" value="HTH_ARAC_FAMILY_2"/>
    <property type="match status" value="1"/>
</dbReference>
<dbReference type="InterPro" id="IPR009057">
    <property type="entry name" value="Homeodomain-like_sf"/>
</dbReference>
<evidence type="ECO:0000256" key="2">
    <source>
        <dbReference type="ARBA" id="ARBA00023125"/>
    </source>
</evidence>
<dbReference type="PANTHER" id="PTHR47894">
    <property type="entry name" value="HTH-TYPE TRANSCRIPTIONAL REGULATOR GADX"/>
    <property type="match status" value="1"/>
</dbReference>
<dbReference type="Proteomes" id="UP000001317">
    <property type="component" value="Chromosome"/>
</dbReference>
<dbReference type="RefSeq" id="WP_012276394.1">
    <property type="nucleotide sequence ID" value="NC_010334.1"/>
</dbReference>
<dbReference type="AlphaFoldDB" id="B0TKQ1"/>
<dbReference type="PANTHER" id="PTHR47894:SF4">
    <property type="entry name" value="HTH-TYPE TRANSCRIPTIONAL REGULATOR GADX"/>
    <property type="match status" value="1"/>
</dbReference>
<organism evidence="5 6">
    <name type="scientific">Shewanella halifaxensis (strain HAW-EB4)</name>
    <dbReference type="NCBI Taxonomy" id="458817"/>
    <lineage>
        <taxon>Bacteria</taxon>
        <taxon>Pseudomonadati</taxon>
        <taxon>Pseudomonadota</taxon>
        <taxon>Gammaproteobacteria</taxon>
        <taxon>Alteromonadales</taxon>
        <taxon>Shewanellaceae</taxon>
        <taxon>Shewanella</taxon>
    </lineage>
</organism>
<gene>
    <name evidence="5" type="ordered locus">Shal_1284</name>
</gene>
<evidence type="ECO:0000259" key="4">
    <source>
        <dbReference type="PROSITE" id="PS01124"/>
    </source>
</evidence>
<dbReference type="HOGENOM" id="CLU_071578_1_2_6"/>
<dbReference type="SMART" id="SM00342">
    <property type="entry name" value="HTH_ARAC"/>
    <property type="match status" value="1"/>
</dbReference>
<accession>B0TKQ1</accession>
<protein>
    <submittedName>
        <fullName evidence="5">Transcriptional regulator, AraC family</fullName>
    </submittedName>
</protein>
<dbReference type="Gene3D" id="1.10.10.60">
    <property type="entry name" value="Homeodomain-like"/>
    <property type="match status" value="1"/>
</dbReference>
<evidence type="ECO:0000256" key="1">
    <source>
        <dbReference type="ARBA" id="ARBA00023015"/>
    </source>
</evidence>
<sequence>MASLVQIDRFYGQKSQPLRNVPVYTPSIIAVTSGVKTLLWQGETLTFDRNHWLLASSAQELTFVNEPYQNRFQSVQLSFLSQPSERVLKQMAKPETTSTPLLSPPTLTVSDSLNFAFTQLVAMSEQRLSPAVQQCYLDAFYLHLNELGVLSKLFESDVLTLREKVSRYLSADPSASHTIELTCSHFAMSQATLIRRLNKEGSSFRVILAGVRMLHAIGIVQSLSARNGVPLSQLELAIRCGYQSEARFSQRFKSQFGISLKQYMKTITG</sequence>
<dbReference type="KEGG" id="shl:Shal_1284"/>
<dbReference type="eggNOG" id="COG2207">
    <property type="taxonomic scope" value="Bacteria"/>
</dbReference>
<dbReference type="GO" id="GO:0003700">
    <property type="term" value="F:DNA-binding transcription factor activity"/>
    <property type="evidence" value="ECO:0007669"/>
    <property type="project" value="InterPro"/>
</dbReference>
<evidence type="ECO:0000313" key="5">
    <source>
        <dbReference type="EMBL" id="ABZ75853.1"/>
    </source>
</evidence>